<evidence type="ECO:0000313" key="4">
    <source>
        <dbReference type="Proteomes" id="UP000502508"/>
    </source>
</evidence>
<dbReference type="GO" id="GO:0016787">
    <property type="term" value="F:hydrolase activity"/>
    <property type="evidence" value="ECO:0007669"/>
    <property type="project" value="UniProtKB-KW"/>
</dbReference>
<proteinExistence type="predicted"/>
<dbReference type="PANTHER" id="PTHR11895:SF169">
    <property type="entry name" value="GLUTAMYL-TRNA(GLN) AMIDOTRANSFERASE"/>
    <property type="match status" value="1"/>
</dbReference>
<dbReference type="InterPro" id="IPR023631">
    <property type="entry name" value="Amidase_dom"/>
</dbReference>
<evidence type="ECO:0000313" key="3">
    <source>
        <dbReference type="EMBL" id="BCB77672.1"/>
    </source>
</evidence>
<dbReference type="Pfam" id="PF01425">
    <property type="entry name" value="Amidase"/>
    <property type="match status" value="1"/>
</dbReference>
<sequence>MTGQPLWTLQLDRSEVDELAARADPEAPLAGVRFAIKDNIDLAGHPTTAACPALAAKPAGSSATAVRLLLEAGAVPVGKTNLDQFATGLVGTRSPYGACHSVASPAHVSGGSSSGSAVAVASGAVPLALATDTAGSGRVPAAFNGIVGVKPTRGLVSTAGVMPAVADLDCVTTFTTTVAAARPAIAALTRPDPADPRSRPMPPRPPVAVAALMRVVAVPDGEMELDPPHEEAWRAALDRLRGIAAHVVPVDIGPFLEAGRMLYEGAWLAARYAAIGHYLEPDGPHLDPTVRRIVLRGRDIAGPDVFAGFERLAALRAQTGTVWADVDALMLPTTPGHPRLSEVAADPIGVNARVGRFTTFANLLDLCAVAVPAGERADGLPFGVQFVAPAFADPPLLDLAAAWCGEPVVSAPADPGTTLLAVAGAHLSGLQLNHELVSAGGRLAFRARTAPGYRLYRLSGPGVPRPGLVRTGDGPVDGIAVEVWQVPHQAVGALLDTVPEPLGLGRVGLDDGTSVAGFLSAENAVRDATDVTAAGGWRAALATPGIA</sequence>
<organism evidence="3 4">
    <name type="scientific">Phytohabitans flavus</name>
    <dbReference type="NCBI Taxonomy" id="1076124"/>
    <lineage>
        <taxon>Bacteria</taxon>
        <taxon>Bacillati</taxon>
        <taxon>Actinomycetota</taxon>
        <taxon>Actinomycetes</taxon>
        <taxon>Micromonosporales</taxon>
        <taxon>Micromonosporaceae</taxon>
    </lineage>
</organism>
<dbReference type="NCBIfam" id="TIGR02713">
    <property type="entry name" value="allophanate_hyd"/>
    <property type="match status" value="1"/>
</dbReference>
<dbReference type="AlphaFoldDB" id="A0A6F8XUY7"/>
<accession>A0A6F8XUY7</accession>
<protein>
    <submittedName>
        <fullName evidence="3">Allophanate hydrolase</fullName>
    </submittedName>
</protein>
<feature type="domain" description="Amidase" evidence="1">
    <location>
        <begin position="15"/>
        <end position="397"/>
    </location>
</feature>
<dbReference type="EMBL" id="AP022870">
    <property type="protein sequence ID" value="BCB77672.1"/>
    <property type="molecule type" value="Genomic_DNA"/>
</dbReference>
<dbReference type="RefSeq" id="WP_173037391.1">
    <property type="nucleotide sequence ID" value="NZ_AP022870.1"/>
</dbReference>
<dbReference type="InterPro" id="IPR053844">
    <property type="entry name" value="AH_C"/>
</dbReference>
<dbReference type="Gene3D" id="3.90.1300.10">
    <property type="entry name" value="Amidase signature (AS) domain"/>
    <property type="match status" value="1"/>
</dbReference>
<dbReference type="Pfam" id="PF21986">
    <property type="entry name" value="AH_C"/>
    <property type="match status" value="1"/>
</dbReference>
<dbReference type="InterPro" id="IPR000120">
    <property type="entry name" value="Amidase"/>
</dbReference>
<name>A0A6F8XUY7_9ACTN</name>
<reference evidence="3 4" key="2">
    <citation type="submission" date="2020-03" db="EMBL/GenBank/DDBJ databases">
        <authorList>
            <person name="Ichikawa N."/>
            <person name="Kimura A."/>
            <person name="Kitahashi Y."/>
            <person name="Uohara A."/>
        </authorList>
    </citation>
    <scope>NUCLEOTIDE SEQUENCE [LARGE SCALE GENOMIC DNA]</scope>
    <source>
        <strain evidence="3 4">NBRC 107702</strain>
    </source>
</reference>
<reference evidence="3 4" key="1">
    <citation type="submission" date="2020-03" db="EMBL/GenBank/DDBJ databases">
        <title>Whole genome shotgun sequence of Phytohabitans flavus NBRC 107702.</title>
        <authorList>
            <person name="Komaki H."/>
            <person name="Tamura T."/>
        </authorList>
    </citation>
    <scope>NUCLEOTIDE SEQUENCE [LARGE SCALE GENOMIC DNA]</scope>
    <source>
        <strain evidence="3 4">NBRC 107702</strain>
    </source>
</reference>
<dbReference type="Gene3D" id="1.20.58.1700">
    <property type="match status" value="1"/>
</dbReference>
<keyword evidence="4" id="KW-1185">Reference proteome</keyword>
<dbReference type="InterPro" id="IPR036928">
    <property type="entry name" value="AS_sf"/>
</dbReference>
<dbReference type="SUPFAM" id="SSF75304">
    <property type="entry name" value="Amidase signature (AS) enzymes"/>
    <property type="match status" value="1"/>
</dbReference>
<dbReference type="NCBIfam" id="NF006043">
    <property type="entry name" value="PRK08186.1"/>
    <property type="match status" value="1"/>
</dbReference>
<dbReference type="InterPro" id="IPR014085">
    <property type="entry name" value="Allophanate_hydrolase"/>
</dbReference>
<dbReference type="KEGG" id="pfla:Pflav_040820"/>
<evidence type="ECO:0000259" key="2">
    <source>
        <dbReference type="Pfam" id="PF21986"/>
    </source>
</evidence>
<dbReference type="Gene3D" id="3.10.490.10">
    <property type="entry name" value="Gamma-glutamyl cyclotransferase-like"/>
    <property type="match status" value="1"/>
</dbReference>
<gene>
    <name evidence="3" type="ORF">Pflav_040820</name>
</gene>
<keyword evidence="3" id="KW-0378">Hydrolase</keyword>
<dbReference type="Proteomes" id="UP000502508">
    <property type="component" value="Chromosome"/>
</dbReference>
<feature type="domain" description="Allophanate hydrolase C-terminal" evidence="2">
    <location>
        <begin position="419"/>
        <end position="541"/>
    </location>
</feature>
<dbReference type="PANTHER" id="PTHR11895">
    <property type="entry name" value="TRANSAMIDASE"/>
    <property type="match status" value="1"/>
</dbReference>
<evidence type="ECO:0000259" key="1">
    <source>
        <dbReference type="Pfam" id="PF01425"/>
    </source>
</evidence>